<dbReference type="EMBL" id="REGA01000002">
    <property type="protein sequence ID" value="RQG97032.1"/>
    <property type="molecule type" value="Genomic_DNA"/>
</dbReference>
<protein>
    <submittedName>
        <fullName evidence="2">Uncharacterized protein</fullName>
    </submittedName>
</protein>
<evidence type="ECO:0000256" key="1">
    <source>
        <dbReference type="SAM" id="MobiDB-lite"/>
    </source>
</evidence>
<accession>A0A3N6NDW0</accession>
<evidence type="ECO:0000313" key="2">
    <source>
        <dbReference type="EMBL" id="RQG97032.1"/>
    </source>
</evidence>
<feature type="region of interest" description="Disordered" evidence="1">
    <location>
        <begin position="80"/>
        <end position="105"/>
    </location>
</feature>
<keyword evidence="3" id="KW-1185">Reference proteome</keyword>
<comment type="caution">
    <text evidence="2">The sequence shown here is derived from an EMBL/GenBank/DDBJ whole genome shotgun (WGS) entry which is preliminary data.</text>
</comment>
<name>A0A3N6NDW0_NATCH</name>
<organism evidence="2 3">
    <name type="scientific">Natrarchaeobius chitinivorans</name>
    <dbReference type="NCBI Taxonomy" id="1679083"/>
    <lineage>
        <taxon>Archaea</taxon>
        <taxon>Methanobacteriati</taxon>
        <taxon>Methanobacteriota</taxon>
        <taxon>Stenosarchaea group</taxon>
        <taxon>Halobacteria</taxon>
        <taxon>Halobacteriales</taxon>
        <taxon>Natrialbaceae</taxon>
        <taxon>Natrarchaeobius</taxon>
    </lineage>
</organism>
<dbReference type="AlphaFoldDB" id="A0A3N6NDW0"/>
<evidence type="ECO:0000313" key="3">
    <source>
        <dbReference type="Proteomes" id="UP000282323"/>
    </source>
</evidence>
<gene>
    <name evidence="2" type="ORF">EA473_02830</name>
</gene>
<reference evidence="2 3" key="1">
    <citation type="submission" date="2018-10" db="EMBL/GenBank/DDBJ databases">
        <title>Natrarchaeobius chitinivorans gen. nov., sp. nov., and Natrarchaeobius haloalkaliphilus sp. nov., alkaliphilic, chitin-utilizing haloarchaea from hypersaline alkaline lakes.</title>
        <authorList>
            <person name="Sorokin D.Y."/>
            <person name="Elcheninov A.G."/>
            <person name="Kostrikina N.A."/>
            <person name="Bale N.J."/>
            <person name="Sinninghe Damste J.S."/>
            <person name="Khijniak T.V."/>
            <person name="Kublanov I.V."/>
            <person name="Toshchakov S.V."/>
        </authorList>
    </citation>
    <scope>NUCLEOTIDE SEQUENCE [LARGE SCALE GENOMIC DNA]</scope>
    <source>
        <strain evidence="2 3">AArcht4T</strain>
    </source>
</reference>
<sequence>MYSKHHNWFPPSHSPPFSLVALAHGSFLAARCSAVLAPCGRRSLFRGSRSFHSLRTAYAPNRALSILEATVDPPKSVREELSEACGPQRYGGQPSRRRPTVLSFR</sequence>
<dbReference type="Proteomes" id="UP000282323">
    <property type="component" value="Unassembled WGS sequence"/>
</dbReference>
<proteinExistence type="predicted"/>